<reference evidence="1" key="1">
    <citation type="journal article" date="2010" name="PLoS Genet.">
        <title>The genome of a pathogenic rhodococcus: cooptive virulence underpinned by key gene acquisitions.</title>
        <authorList>
            <person name="Letek M."/>
            <person name="Gonzalez P."/>
            <person name="Macarthur I."/>
            <person name="Rodriguez H."/>
            <person name="Freeman T.C."/>
            <person name="Valero-Rello A."/>
            <person name="Blanco M."/>
            <person name="Buckley T."/>
            <person name="Cherevach I."/>
            <person name="Fahey R."/>
            <person name="Hapeshi A."/>
            <person name="Holdstock J."/>
            <person name="Leadon D."/>
            <person name="Navas J."/>
            <person name="Ocampo A."/>
            <person name="Quail M.A."/>
            <person name="Sanders M."/>
            <person name="Scortti M.M."/>
            <person name="Prescott J.F."/>
            <person name="Fogarty U."/>
            <person name="Meijer W.G."/>
            <person name="Parkhill J."/>
            <person name="Bentley S.D."/>
            <person name="Vazquez-Boland J.A."/>
        </authorList>
    </citation>
    <scope>NUCLEOTIDE SEQUENCE [LARGE SCALE GENOMIC DNA]</scope>
    <source>
        <strain evidence="1 2">103S</strain>
    </source>
</reference>
<dbReference type="Proteomes" id="UP001154400">
    <property type="component" value="Chromosome"/>
</dbReference>
<accession>A0A3S5Y5C8</accession>
<dbReference type="AlphaFoldDB" id="A0A3S5Y5C8"/>
<dbReference type="EMBL" id="FN563149">
    <property type="protein sequence ID" value="CBH47753.1"/>
    <property type="molecule type" value="Genomic_DNA"/>
</dbReference>
<gene>
    <name evidence="1" type="ordered locus">REQ_16830</name>
</gene>
<proteinExistence type="predicted"/>
<sequence>MTQHLHSRRPDRDVRLCEIGPSGRKGRGVVSASSNCIENYIAAMFAYEFMDGGVDLDSLERIHRGDVRDWVGAVAGSGLFTNAQVARVDAGWRHDPKSLLDTLLSEADEMTVKRCEMTWAALDRIESPAERRELVAVGGYSAAVAPASTTIA</sequence>
<dbReference type="KEGG" id="req:REQ_16830"/>
<organism evidence="1">
    <name type="scientific">Rhodococcus hoagii (strain 103S)</name>
    <name type="common">Rhodococcus equi</name>
    <dbReference type="NCBI Taxonomy" id="685727"/>
    <lineage>
        <taxon>Bacteria</taxon>
        <taxon>Bacillati</taxon>
        <taxon>Actinomycetota</taxon>
        <taxon>Actinomycetes</taxon>
        <taxon>Mycobacteriales</taxon>
        <taxon>Nocardiaceae</taxon>
        <taxon>Prescottella</taxon>
    </lineage>
</organism>
<name>A0A3S5Y5C8_RHOH1</name>
<protein>
    <submittedName>
        <fullName evidence="1">Uncharacterized protein</fullName>
    </submittedName>
</protein>
<evidence type="ECO:0000313" key="2">
    <source>
        <dbReference type="Proteomes" id="UP000006892"/>
    </source>
</evidence>
<evidence type="ECO:0000313" key="1">
    <source>
        <dbReference type="EMBL" id="CBH47753.1"/>
    </source>
</evidence>